<evidence type="ECO:0000313" key="3">
    <source>
        <dbReference type="Proteomes" id="UP000521943"/>
    </source>
</evidence>
<accession>A0A8H6IH27</accession>
<dbReference type="EMBL" id="JACGCI010000002">
    <property type="protein sequence ID" value="KAF6765401.1"/>
    <property type="molecule type" value="Genomic_DNA"/>
</dbReference>
<feature type="compositionally biased region" description="Basic and acidic residues" evidence="1">
    <location>
        <begin position="159"/>
        <end position="168"/>
    </location>
</feature>
<organism evidence="2 3">
    <name type="scientific">Ephemerocybe angulata</name>
    <dbReference type="NCBI Taxonomy" id="980116"/>
    <lineage>
        <taxon>Eukaryota</taxon>
        <taxon>Fungi</taxon>
        <taxon>Dikarya</taxon>
        <taxon>Basidiomycota</taxon>
        <taxon>Agaricomycotina</taxon>
        <taxon>Agaricomycetes</taxon>
        <taxon>Agaricomycetidae</taxon>
        <taxon>Agaricales</taxon>
        <taxon>Agaricineae</taxon>
        <taxon>Psathyrellaceae</taxon>
        <taxon>Ephemerocybe</taxon>
    </lineage>
</organism>
<gene>
    <name evidence="2" type="ORF">DFP72DRAFT_202742</name>
</gene>
<keyword evidence="3" id="KW-1185">Reference proteome</keyword>
<name>A0A8H6IH27_9AGAR</name>
<sequence>MRPKRRRLHKMRRECREERLVTTFQARKSPSRWHSDATATGTNDDGDEIRRRNPIRAPALTLVETTTATLAEFLSELPIYDRTAHARRRQLHQNARRATRAAHDSVGCWVEQEPPICDWTGPNPTARTPTTPPKPGVDPGCRFGTADTFLTSSTGEWPSLKEDDRPALDGHTGGRGFVYEMSPSTQECELLAEK</sequence>
<dbReference type="AlphaFoldDB" id="A0A8H6IH27"/>
<comment type="caution">
    <text evidence="2">The sequence shown here is derived from an EMBL/GenBank/DDBJ whole genome shotgun (WGS) entry which is preliminary data.</text>
</comment>
<dbReference type="Proteomes" id="UP000521943">
    <property type="component" value="Unassembled WGS sequence"/>
</dbReference>
<protein>
    <submittedName>
        <fullName evidence="2">Uncharacterized protein</fullName>
    </submittedName>
</protein>
<feature type="region of interest" description="Disordered" evidence="1">
    <location>
        <begin position="150"/>
        <end position="194"/>
    </location>
</feature>
<proteinExistence type="predicted"/>
<evidence type="ECO:0000256" key="1">
    <source>
        <dbReference type="SAM" id="MobiDB-lite"/>
    </source>
</evidence>
<evidence type="ECO:0000313" key="2">
    <source>
        <dbReference type="EMBL" id="KAF6765401.1"/>
    </source>
</evidence>
<reference evidence="2 3" key="1">
    <citation type="submission" date="2020-07" db="EMBL/GenBank/DDBJ databases">
        <title>Comparative genomics of pyrophilous fungi reveals a link between fire events and developmental genes.</title>
        <authorList>
            <consortium name="DOE Joint Genome Institute"/>
            <person name="Steindorff A.S."/>
            <person name="Carver A."/>
            <person name="Calhoun S."/>
            <person name="Stillman K."/>
            <person name="Liu H."/>
            <person name="Lipzen A."/>
            <person name="Pangilinan J."/>
            <person name="Labutti K."/>
            <person name="Bruns T.D."/>
            <person name="Grigoriev I.V."/>
        </authorList>
    </citation>
    <scope>NUCLEOTIDE SEQUENCE [LARGE SCALE GENOMIC DNA]</scope>
    <source>
        <strain evidence="2 3">CBS 144469</strain>
    </source>
</reference>
<feature type="region of interest" description="Disordered" evidence="1">
    <location>
        <begin position="26"/>
        <end position="50"/>
    </location>
</feature>